<evidence type="ECO:0000256" key="2">
    <source>
        <dbReference type="ARBA" id="ARBA00022741"/>
    </source>
</evidence>
<evidence type="ECO:0000256" key="4">
    <source>
        <dbReference type="ARBA" id="ARBA00040799"/>
    </source>
</evidence>
<reference evidence="7" key="1">
    <citation type="submission" date="2025-08" db="UniProtKB">
        <authorList>
            <consortium name="RefSeq"/>
        </authorList>
    </citation>
    <scope>IDENTIFICATION</scope>
    <source>
        <tissue evidence="7">Gonads</tissue>
    </source>
</reference>
<dbReference type="PANTHER" id="PTHR24073">
    <property type="entry name" value="DRAB5-RELATED"/>
    <property type="match status" value="1"/>
</dbReference>
<keyword evidence="2" id="KW-0547">Nucleotide-binding</keyword>
<dbReference type="FunFam" id="3.40.50.300:FF:001100">
    <property type="entry name" value="intraflagellar transport protein 22 homolog"/>
    <property type="match status" value="1"/>
</dbReference>
<dbReference type="AlphaFoldDB" id="A0A1S3H1D7"/>
<evidence type="ECO:0000256" key="1">
    <source>
        <dbReference type="ARBA" id="ARBA00006270"/>
    </source>
</evidence>
<protein>
    <recommendedName>
        <fullName evidence="4">Intraflagellar transport protein 22 homolog</fullName>
    </recommendedName>
    <alternativeName>
        <fullName evidence="5">Rab-like protein 5</fullName>
    </alternativeName>
</protein>
<dbReference type="InterPro" id="IPR027417">
    <property type="entry name" value="P-loop_NTPase"/>
</dbReference>
<dbReference type="GO" id="GO:0005929">
    <property type="term" value="C:cilium"/>
    <property type="evidence" value="ECO:0007669"/>
    <property type="project" value="UniProtKB-ARBA"/>
</dbReference>
<evidence type="ECO:0000313" key="7">
    <source>
        <dbReference type="RefSeq" id="XP_013379823.1"/>
    </source>
</evidence>
<dbReference type="SUPFAM" id="SSF52540">
    <property type="entry name" value="P-loop containing nucleoside triphosphate hydrolases"/>
    <property type="match status" value="1"/>
</dbReference>
<evidence type="ECO:0000256" key="3">
    <source>
        <dbReference type="ARBA" id="ARBA00023134"/>
    </source>
</evidence>
<dbReference type="OrthoDB" id="275177at2759"/>
<name>A0A1S3H1D7_LINAN</name>
<proteinExistence type="inferred from homology"/>
<dbReference type="Gene3D" id="3.40.50.300">
    <property type="entry name" value="P-loop containing nucleotide triphosphate hydrolases"/>
    <property type="match status" value="1"/>
</dbReference>
<dbReference type="GeneID" id="106151233"/>
<dbReference type="GO" id="GO:0030990">
    <property type="term" value="C:intraciliary transport particle"/>
    <property type="evidence" value="ECO:0007669"/>
    <property type="project" value="UniProtKB-ARBA"/>
</dbReference>
<dbReference type="RefSeq" id="XP_013379823.1">
    <property type="nucleotide sequence ID" value="XM_013524369.1"/>
</dbReference>
<dbReference type="GO" id="GO:0005525">
    <property type="term" value="F:GTP binding"/>
    <property type="evidence" value="ECO:0007669"/>
    <property type="project" value="UniProtKB-KW"/>
</dbReference>
<dbReference type="KEGG" id="lak:106151233"/>
<dbReference type="STRING" id="7574.A0A1S3H1D7"/>
<comment type="similarity">
    <text evidence="1">Belongs to the small GTPase superfamily. Rab family.</text>
</comment>
<keyword evidence="6" id="KW-1185">Reference proteome</keyword>
<evidence type="ECO:0000313" key="6">
    <source>
        <dbReference type="Proteomes" id="UP000085678"/>
    </source>
</evidence>
<dbReference type="OMA" id="NERHDQE"/>
<keyword evidence="3" id="KW-0342">GTP-binding</keyword>
<accession>A0A1S3H1D7</accession>
<dbReference type="Proteomes" id="UP000085678">
    <property type="component" value="Unplaced"/>
</dbReference>
<dbReference type="InParanoid" id="A0A1S3H1D7"/>
<sequence>MFKSKVLVLGPCESGKSAIANYLADATENIGGEYRPTQGVRILEYEANNLTVGSKKVSAEVELWDVSGDKKFESCWPAIAKDANGIVFVYNPDQANHDKDLEMWYTHFVSVPGLRDTQCLLFAHKKGSSSGFLGQSGGTGPPQAFSKISVVNTNLDDDGENVRTEFEKFLSGLLNAMHDSRDKEELSIMNSK</sequence>
<organism evidence="6 7">
    <name type="scientific">Lingula anatina</name>
    <name type="common">Brachiopod</name>
    <name type="synonym">Lingula unguis</name>
    <dbReference type="NCBI Taxonomy" id="7574"/>
    <lineage>
        <taxon>Eukaryota</taxon>
        <taxon>Metazoa</taxon>
        <taxon>Spiralia</taxon>
        <taxon>Lophotrochozoa</taxon>
        <taxon>Brachiopoda</taxon>
        <taxon>Linguliformea</taxon>
        <taxon>Lingulata</taxon>
        <taxon>Lingulida</taxon>
        <taxon>Linguloidea</taxon>
        <taxon>Lingulidae</taxon>
        <taxon>Lingula</taxon>
    </lineage>
</organism>
<evidence type="ECO:0000256" key="5">
    <source>
        <dbReference type="ARBA" id="ARBA00041562"/>
    </source>
</evidence>
<gene>
    <name evidence="7" type="primary">LOC106151233</name>
</gene>
<dbReference type="Pfam" id="PF08477">
    <property type="entry name" value="Roc"/>
    <property type="match status" value="1"/>
</dbReference>